<dbReference type="PANTHER" id="PTHR23131:SF4">
    <property type="entry name" value="METALLO-BETA-LACTAMASE SUPERFAMILY POTEIN"/>
    <property type="match status" value="1"/>
</dbReference>
<evidence type="ECO:0000259" key="1">
    <source>
        <dbReference type="SMART" id="SM00849"/>
    </source>
</evidence>
<sequence length="355" mass="39514">MNNPGNPMKSERIPLDYSCGPAPDPGASREIAPGVHWLRMPLPLSLDHINLWAVEDGDGWALFDTGMHTQATLDAWRALLAPGGALGGRRPTRLFVTHMHPDHVGLAGWLTREYGCELWMTFGEYMNCRVLAADSGREAPPEGVRFYRRAGWDEAAIAHYRARFGGFGKFIWPLPESYRRLRDGERIRIGAHDWRVVVGSGHSPEHASFHCPGLRLLVAGDQVLPRISPNVSVFPTEPAADPLGQWLESLAKVRREVPDDVLVLPAHNEPFQPLHARLEHLERGHQRGLERLQELLGGGPKRAIDLFGALFARRIDQDLLALATGECLANLNYLVQRGRVTASEDAQGVAWYRLA</sequence>
<dbReference type="SMART" id="SM00849">
    <property type="entry name" value="Lactamase_B"/>
    <property type="match status" value="1"/>
</dbReference>
<reference evidence="2 3" key="1">
    <citation type="submission" date="2016-05" db="EMBL/GenBank/DDBJ databases">
        <title>Genome Sequence of Pseudomonas citronellolis Strain SJTE-3, an Estrogens and Persistent Organic Pollutants degradation strain.</title>
        <authorList>
            <person name="Liang R."/>
        </authorList>
    </citation>
    <scope>NUCLEOTIDE SEQUENCE [LARGE SCALE GENOMIC DNA]</scope>
    <source>
        <strain evidence="2 3">SJTE-3</strain>
    </source>
</reference>
<name>A0A1A9KBV6_9PSED</name>
<evidence type="ECO:0000313" key="3">
    <source>
        <dbReference type="Proteomes" id="UP000077748"/>
    </source>
</evidence>
<dbReference type="GO" id="GO:0016787">
    <property type="term" value="F:hydrolase activity"/>
    <property type="evidence" value="ECO:0007669"/>
    <property type="project" value="UniProtKB-KW"/>
</dbReference>
<dbReference type="InterPro" id="IPR036388">
    <property type="entry name" value="WH-like_DNA-bd_sf"/>
</dbReference>
<evidence type="ECO:0000313" key="2">
    <source>
        <dbReference type="EMBL" id="ANI15276.1"/>
    </source>
</evidence>
<dbReference type="InterPro" id="IPR050662">
    <property type="entry name" value="Sec-metab_biosynth-thioest"/>
</dbReference>
<gene>
    <name evidence="2" type="ORF">A9C11_15360</name>
</gene>
<dbReference type="Pfam" id="PF00753">
    <property type="entry name" value="Lactamase_B"/>
    <property type="match status" value="1"/>
</dbReference>
<accession>A0A1A9KBV6</accession>
<dbReference type="Gene3D" id="1.10.10.10">
    <property type="entry name" value="Winged helix-like DNA-binding domain superfamily/Winged helix DNA-binding domain"/>
    <property type="match status" value="1"/>
</dbReference>
<dbReference type="InterPro" id="IPR001279">
    <property type="entry name" value="Metallo-B-lactamas"/>
</dbReference>
<protein>
    <submittedName>
        <fullName evidence="2">MBL fold metallo-hydrolase</fullName>
    </submittedName>
</protein>
<feature type="domain" description="Metallo-beta-lactamase" evidence="1">
    <location>
        <begin position="48"/>
        <end position="267"/>
    </location>
</feature>
<organism evidence="2 3">
    <name type="scientific">Pseudomonas citronellolis</name>
    <dbReference type="NCBI Taxonomy" id="53408"/>
    <lineage>
        <taxon>Bacteria</taxon>
        <taxon>Pseudomonadati</taxon>
        <taxon>Pseudomonadota</taxon>
        <taxon>Gammaproteobacteria</taxon>
        <taxon>Pseudomonadales</taxon>
        <taxon>Pseudomonadaceae</taxon>
        <taxon>Pseudomonas</taxon>
    </lineage>
</organism>
<dbReference type="SUPFAM" id="SSF56281">
    <property type="entry name" value="Metallo-hydrolase/oxidoreductase"/>
    <property type="match status" value="1"/>
</dbReference>
<keyword evidence="2" id="KW-0378">Hydrolase</keyword>
<dbReference type="Pfam" id="PF21221">
    <property type="entry name" value="B_lactamase-like_C"/>
    <property type="match status" value="1"/>
</dbReference>
<dbReference type="InterPro" id="IPR048933">
    <property type="entry name" value="B_lactamase-like_C"/>
</dbReference>
<dbReference type="InterPro" id="IPR036866">
    <property type="entry name" value="RibonucZ/Hydroxyglut_hydro"/>
</dbReference>
<dbReference type="Proteomes" id="UP000077748">
    <property type="component" value="Chromosome"/>
</dbReference>
<dbReference type="EMBL" id="CP015878">
    <property type="protein sequence ID" value="ANI15276.1"/>
    <property type="molecule type" value="Genomic_DNA"/>
</dbReference>
<dbReference type="PANTHER" id="PTHR23131">
    <property type="entry name" value="ENDORIBONUCLEASE LACTB2"/>
    <property type="match status" value="1"/>
</dbReference>
<dbReference type="Gene3D" id="3.60.15.10">
    <property type="entry name" value="Ribonuclease Z/Hydroxyacylglutathione hydrolase-like"/>
    <property type="match status" value="1"/>
</dbReference>
<proteinExistence type="predicted"/>
<dbReference type="AlphaFoldDB" id="A0A1A9KBV6"/>